<dbReference type="EMBL" id="BLXT01008499">
    <property type="protein sequence ID" value="GFO49732.1"/>
    <property type="molecule type" value="Genomic_DNA"/>
</dbReference>
<evidence type="ECO:0000256" key="2">
    <source>
        <dbReference type="SAM" id="Phobius"/>
    </source>
</evidence>
<name>A0AAV4E0B7_9GAST</name>
<evidence type="ECO:0000313" key="4">
    <source>
        <dbReference type="Proteomes" id="UP000735302"/>
    </source>
</evidence>
<feature type="compositionally biased region" description="Basic and acidic residues" evidence="1">
    <location>
        <begin position="72"/>
        <end position="84"/>
    </location>
</feature>
<organism evidence="3 4">
    <name type="scientific">Plakobranchus ocellatus</name>
    <dbReference type="NCBI Taxonomy" id="259542"/>
    <lineage>
        <taxon>Eukaryota</taxon>
        <taxon>Metazoa</taxon>
        <taxon>Spiralia</taxon>
        <taxon>Lophotrochozoa</taxon>
        <taxon>Mollusca</taxon>
        <taxon>Gastropoda</taxon>
        <taxon>Heterobranchia</taxon>
        <taxon>Euthyneura</taxon>
        <taxon>Panpulmonata</taxon>
        <taxon>Sacoglossa</taxon>
        <taxon>Placobranchoidea</taxon>
        <taxon>Plakobranchidae</taxon>
        <taxon>Plakobranchus</taxon>
    </lineage>
</organism>
<proteinExistence type="predicted"/>
<evidence type="ECO:0000256" key="1">
    <source>
        <dbReference type="SAM" id="MobiDB-lite"/>
    </source>
</evidence>
<accession>A0AAV4E0B7</accession>
<dbReference type="Proteomes" id="UP000735302">
    <property type="component" value="Unassembled WGS sequence"/>
</dbReference>
<keyword evidence="4" id="KW-1185">Reference proteome</keyword>
<protein>
    <submittedName>
        <fullName evidence="3">Uncharacterized protein</fullName>
    </submittedName>
</protein>
<comment type="caution">
    <text evidence="3">The sequence shown here is derived from an EMBL/GenBank/DDBJ whole genome shotgun (WGS) entry which is preliminary data.</text>
</comment>
<dbReference type="AlphaFoldDB" id="A0AAV4E0B7"/>
<reference evidence="3 4" key="1">
    <citation type="journal article" date="2021" name="Elife">
        <title>Chloroplast acquisition without the gene transfer in kleptoplastic sea slugs, Plakobranchus ocellatus.</title>
        <authorList>
            <person name="Maeda T."/>
            <person name="Takahashi S."/>
            <person name="Yoshida T."/>
            <person name="Shimamura S."/>
            <person name="Takaki Y."/>
            <person name="Nagai Y."/>
            <person name="Toyoda A."/>
            <person name="Suzuki Y."/>
            <person name="Arimoto A."/>
            <person name="Ishii H."/>
            <person name="Satoh N."/>
            <person name="Nishiyama T."/>
            <person name="Hasebe M."/>
            <person name="Maruyama T."/>
            <person name="Minagawa J."/>
            <person name="Obokata J."/>
            <person name="Shigenobu S."/>
        </authorList>
    </citation>
    <scope>NUCLEOTIDE SEQUENCE [LARGE SCALE GENOMIC DNA]</scope>
</reference>
<sequence>MPYAKNNQDPTHGSAMLGKSVGPTLLYFFMLCILQLQVNSLSAGFLYIASPHQGDLRLSGRPSGQGASGGARTRDRRIPADLRVDSLPTVRPSPASAG</sequence>
<keyword evidence="2" id="KW-0812">Transmembrane</keyword>
<keyword evidence="2" id="KW-0472">Membrane</keyword>
<keyword evidence="2" id="KW-1133">Transmembrane helix</keyword>
<feature type="region of interest" description="Disordered" evidence="1">
    <location>
        <begin position="54"/>
        <end position="98"/>
    </location>
</feature>
<gene>
    <name evidence="3" type="ORF">PoB_007623700</name>
</gene>
<evidence type="ECO:0000313" key="3">
    <source>
        <dbReference type="EMBL" id="GFO49732.1"/>
    </source>
</evidence>
<feature type="transmembrane region" description="Helical" evidence="2">
    <location>
        <begin position="25"/>
        <end position="49"/>
    </location>
</feature>